<dbReference type="OrthoDB" id="9780101at2"/>
<dbReference type="Proteomes" id="UP000062160">
    <property type="component" value="Unassembled WGS sequence"/>
</dbReference>
<evidence type="ECO:0000313" key="5">
    <source>
        <dbReference type="Proteomes" id="UP000062160"/>
    </source>
</evidence>
<dbReference type="SUPFAM" id="SSF55383">
    <property type="entry name" value="Copper amine oxidase, domain N"/>
    <property type="match status" value="1"/>
</dbReference>
<sequence length="361" mass="41560">MNKRVAIFTAVLVSAVLLLSSVAMGATGAKDIKAFYRNIKIKVNGKLVDVGNTEPFIYNDSTYVPIRLISEALDKVVEWDNNQSTVIITDKSTSQTSQEIANKDAQIQNLTYQNSLLQSKIIELNKTIDDLKKEKEEKENADEYLEDYLYDEYSKWNDIKFNYKVKESSSGDLTLTIEFDKSDYKSEWNKLTERKIENWLNDIYDYVKDEFPKADFEGTIKDTDKKETLVSFEESGSKLKVKFYDSTVSFADLEDDLNYFYGSNLTKYSKNFGSLKATIEVEDYDDDEIYITVIVNTSKYGDEWDDVKDTAASDDWLYDIMEYAHSEYKDYIISGHVENSSGKTQATFSCTSSGRMKINWK</sequence>
<feature type="signal peptide" evidence="2">
    <location>
        <begin position="1"/>
        <end position="25"/>
    </location>
</feature>
<feature type="coiled-coil region" evidence="1">
    <location>
        <begin position="114"/>
        <end position="144"/>
    </location>
</feature>
<dbReference type="RefSeq" id="WP_059033046.1">
    <property type="nucleotide sequence ID" value="NZ_DF977002.1"/>
</dbReference>
<dbReference type="AlphaFoldDB" id="A0A0U9HFV7"/>
<accession>A0A0U9HFV7</accession>
<keyword evidence="1" id="KW-0175">Coiled coil</keyword>
<evidence type="ECO:0000259" key="3">
    <source>
        <dbReference type="Pfam" id="PF07833"/>
    </source>
</evidence>
<protein>
    <submittedName>
        <fullName evidence="4">Copper amine oxidase N-terminal domain-containing protein</fullName>
    </submittedName>
</protein>
<name>A0A0U9HFV7_9FIRM</name>
<keyword evidence="5" id="KW-1185">Reference proteome</keyword>
<gene>
    <name evidence="4" type="ORF">TSYNT_8182</name>
</gene>
<dbReference type="InterPro" id="IPR012854">
    <property type="entry name" value="Cu_amine_oxidase-like_N"/>
</dbReference>
<dbReference type="InterPro" id="IPR036582">
    <property type="entry name" value="Mao_N_sf"/>
</dbReference>
<dbReference type="EMBL" id="DF977002">
    <property type="protein sequence ID" value="GAQ25646.1"/>
    <property type="molecule type" value="Genomic_DNA"/>
</dbReference>
<dbReference type="STRING" id="224999.GCA_001485475_01682"/>
<dbReference type="Gene3D" id="3.30.457.10">
    <property type="entry name" value="Copper amine oxidase-like, N-terminal domain"/>
    <property type="match status" value="1"/>
</dbReference>
<reference evidence="4" key="1">
    <citation type="journal article" date="2016" name="Genome Announc.">
        <title>Draft Genome Sequence of the Syntrophic Lactate-Degrading Bacterium Tepidanaerobacter syntrophicus JLT.</title>
        <authorList>
            <person name="Matsuura N."/>
            <person name="Ohashi A."/>
            <person name="Tourlousse D.M."/>
            <person name="Sekiguchi Y."/>
        </authorList>
    </citation>
    <scope>NUCLEOTIDE SEQUENCE [LARGE SCALE GENOMIC DNA]</scope>
    <source>
        <strain evidence="4">JL</strain>
    </source>
</reference>
<evidence type="ECO:0000256" key="1">
    <source>
        <dbReference type="SAM" id="Coils"/>
    </source>
</evidence>
<feature type="domain" description="Copper amine oxidase-like N-terminal" evidence="3">
    <location>
        <begin position="28"/>
        <end position="88"/>
    </location>
</feature>
<feature type="chain" id="PRO_5006864904" evidence="2">
    <location>
        <begin position="26"/>
        <end position="361"/>
    </location>
</feature>
<evidence type="ECO:0000256" key="2">
    <source>
        <dbReference type="SAM" id="SignalP"/>
    </source>
</evidence>
<dbReference type="Pfam" id="PF07833">
    <property type="entry name" value="Cu_amine_oxidN1"/>
    <property type="match status" value="1"/>
</dbReference>
<keyword evidence="2" id="KW-0732">Signal</keyword>
<proteinExistence type="predicted"/>
<evidence type="ECO:0000313" key="4">
    <source>
        <dbReference type="EMBL" id="GAQ25646.1"/>
    </source>
</evidence>
<organism evidence="4">
    <name type="scientific">Tepidanaerobacter syntrophicus</name>
    <dbReference type="NCBI Taxonomy" id="224999"/>
    <lineage>
        <taxon>Bacteria</taxon>
        <taxon>Bacillati</taxon>
        <taxon>Bacillota</taxon>
        <taxon>Clostridia</taxon>
        <taxon>Thermosediminibacterales</taxon>
        <taxon>Tepidanaerobacteraceae</taxon>
        <taxon>Tepidanaerobacter</taxon>
    </lineage>
</organism>